<evidence type="ECO:0000256" key="1">
    <source>
        <dbReference type="SAM" id="Phobius"/>
    </source>
</evidence>
<evidence type="ECO:0000313" key="2">
    <source>
        <dbReference type="EMBL" id="QSB05211.1"/>
    </source>
</evidence>
<protein>
    <submittedName>
        <fullName evidence="2">DUF1449 family protein</fullName>
    </submittedName>
</protein>
<feature type="transmembrane region" description="Helical" evidence="1">
    <location>
        <begin position="6"/>
        <end position="29"/>
    </location>
</feature>
<organism evidence="2 3">
    <name type="scientific">Natronoglycomyces albus</name>
    <dbReference type="NCBI Taxonomy" id="2811108"/>
    <lineage>
        <taxon>Bacteria</taxon>
        <taxon>Bacillati</taxon>
        <taxon>Actinomycetota</taxon>
        <taxon>Actinomycetes</taxon>
        <taxon>Glycomycetales</taxon>
        <taxon>Glycomycetaceae</taxon>
        <taxon>Natronoglycomyces</taxon>
    </lineage>
</organism>
<name>A0A895XH92_9ACTN</name>
<feature type="transmembrane region" description="Helical" evidence="1">
    <location>
        <begin position="64"/>
        <end position="86"/>
    </location>
</feature>
<proteinExistence type="predicted"/>
<dbReference type="AlphaFoldDB" id="A0A895XH92"/>
<dbReference type="Proteomes" id="UP000662939">
    <property type="component" value="Chromosome"/>
</dbReference>
<keyword evidence="1" id="KW-1133">Transmembrane helix</keyword>
<sequence>MDDFLGIALSFPTIIFSFGLILVALYWLLAVVGAMDIDVVDIDKDAEADGASGLGALGFGEVPLTVILSLWITVGWVISIASTMWLQSLVAGTSGVIVSIAIFIAALGIGIFVTKVLSAPLKRVFADAPVQTRSDFVGKVCVVQTQSITGDYGQAELTSADGSSAIVQVRRSAHEPGSFDEDQFSRGSKLVIFDYDESGEVFLAVPFETHHS</sequence>
<accession>A0A895XH92</accession>
<gene>
    <name evidence="2" type="ORF">JQS30_15865</name>
</gene>
<feature type="transmembrane region" description="Helical" evidence="1">
    <location>
        <begin position="92"/>
        <end position="113"/>
    </location>
</feature>
<reference evidence="2" key="1">
    <citation type="submission" date="2021-02" db="EMBL/GenBank/DDBJ databases">
        <title>Natronoglycomyces albus gen. nov., sp. nov, a haloalkaliphilic actinobacterium from a soda solonchak soil.</title>
        <authorList>
            <person name="Sorokin D.Y."/>
            <person name="Khijniak T.V."/>
            <person name="Zakharycheva A.P."/>
            <person name="Boueva O.V."/>
            <person name="Ariskina E.V."/>
            <person name="Hahnke R.L."/>
            <person name="Bunk B."/>
            <person name="Sproer C."/>
            <person name="Schumann P."/>
            <person name="Evtushenko L.I."/>
            <person name="Kublanov I.V."/>
        </authorList>
    </citation>
    <scope>NUCLEOTIDE SEQUENCE</scope>
    <source>
        <strain evidence="2">DSM 106290</strain>
    </source>
</reference>
<dbReference type="KEGG" id="nav:JQS30_15865"/>
<evidence type="ECO:0000313" key="3">
    <source>
        <dbReference type="Proteomes" id="UP000662939"/>
    </source>
</evidence>
<keyword evidence="1" id="KW-0472">Membrane</keyword>
<dbReference type="EMBL" id="CP070496">
    <property type="protein sequence ID" value="QSB05211.1"/>
    <property type="molecule type" value="Genomic_DNA"/>
</dbReference>
<keyword evidence="1" id="KW-0812">Transmembrane</keyword>
<dbReference type="RefSeq" id="WP_213171213.1">
    <property type="nucleotide sequence ID" value="NZ_CP070496.1"/>
</dbReference>
<keyword evidence="3" id="KW-1185">Reference proteome</keyword>